<dbReference type="SUPFAM" id="SSF53335">
    <property type="entry name" value="S-adenosyl-L-methionine-dependent methyltransferases"/>
    <property type="match status" value="1"/>
</dbReference>
<dbReference type="PaxDb" id="55529-EKX50807"/>
<dbReference type="EMBL" id="JH992977">
    <property type="protein sequence ID" value="EKX50807.1"/>
    <property type="molecule type" value="Genomic_DNA"/>
</dbReference>
<protein>
    <recommendedName>
        <fullName evidence="3">Methyltransferase type 11 domain-containing protein</fullName>
    </recommendedName>
</protein>
<dbReference type="AlphaFoldDB" id="L1JQV4"/>
<dbReference type="InterPro" id="IPR051422">
    <property type="entry name" value="AlkB_tRNA_MeTrf/Diox"/>
</dbReference>
<dbReference type="GO" id="GO:0005737">
    <property type="term" value="C:cytoplasm"/>
    <property type="evidence" value="ECO:0007669"/>
    <property type="project" value="TreeGrafter"/>
</dbReference>
<accession>L1JQV4</accession>
<dbReference type="PANTHER" id="PTHR13069:SF21">
    <property type="entry name" value="ALKYLATED DNA REPAIR PROTEIN ALKB HOMOLOG 8"/>
    <property type="match status" value="1"/>
</dbReference>
<dbReference type="GO" id="GO:0008757">
    <property type="term" value="F:S-adenosylmethionine-dependent methyltransferase activity"/>
    <property type="evidence" value="ECO:0007669"/>
    <property type="project" value="InterPro"/>
</dbReference>
<feature type="domain" description="Methyltransferase type 11" evidence="3">
    <location>
        <begin position="58"/>
        <end position="147"/>
    </location>
</feature>
<reference evidence="6" key="2">
    <citation type="submission" date="2012-11" db="EMBL/GenBank/DDBJ databases">
        <authorList>
            <person name="Kuo A."/>
            <person name="Curtis B.A."/>
            <person name="Tanifuji G."/>
            <person name="Burki F."/>
            <person name="Gruber A."/>
            <person name="Irimia M."/>
            <person name="Maruyama S."/>
            <person name="Arias M.C."/>
            <person name="Ball S.G."/>
            <person name="Gile G.H."/>
            <person name="Hirakawa Y."/>
            <person name="Hopkins J.F."/>
            <person name="Rensing S.A."/>
            <person name="Schmutz J."/>
            <person name="Symeonidi A."/>
            <person name="Elias M."/>
            <person name="Eveleigh R.J."/>
            <person name="Herman E.K."/>
            <person name="Klute M.J."/>
            <person name="Nakayama T."/>
            <person name="Obornik M."/>
            <person name="Reyes-Prieto A."/>
            <person name="Armbrust E.V."/>
            <person name="Aves S.J."/>
            <person name="Beiko R.G."/>
            <person name="Coutinho P."/>
            <person name="Dacks J.B."/>
            <person name="Durnford D.G."/>
            <person name="Fast N.M."/>
            <person name="Green B.R."/>
            <person name="Grisdale C."/>
            <person name="Hempe F."/>
            <person name="Henrissat B."/>
            <person name="Hoppner M.P."/>
            <person name="Ishida K.-I."/>
            <person name="Kim E."/>
            <person name="Koreny L."/>
            <person name="Kroth P.G."/>
            <person name="Liu Y."/>
            <person name="Malik S.-B."/>
            <person name="Maier U.G."/>
            <person name="McRose D."/>
            <person name="Mock T."/>
            <person name="Neilson J.A."/>
            <person name="Onodera N.T."/>
            <person name="Poole A.M."/>
            <person name="Pritham E.J."/>
            <person name="Richards T.A."/>
            <person name="Rocap G."/>
            <person name="Roy S.W."/>
            <person name="Sarai C."/>
            <person name="Schaack S."/>
            <person name="Shirato S."/>
            <person name="Slamovits C.H."/>
            <person name="Spencer D.F."/>
            <person name="Suzuki S."/>
            <person name="Worden A.Z."/>
            <person name="Zauner S."/>
            <person name="Barry K."/>
            <person name="Bell C."/>
            <person name="Bharti A.K."/>
            <person name="Crow J.A."/>
            <person name="Grimwood J."/>
            <person name="Kramer R."/>
            <person name="Lindquist E."/>
            <person name="Lucas S."/>
            <person name="Salamov A."/>
            <person name="McFadden G.I."/>
            <person name="Lane C.E."/>
            <person name="Keeling P.J."/>
            <person name="Gray M.W."/>
            <person name="Grigoriev I.V."/>
            <person name="Archibald J.M."/>
        </authorList>
    </citation>
    <scope>NUCLEOTIDE SEQUENCE</scope>
    <source>
        <strain evidence="6">CCMP2712</strain>
    </source>
</reference>
<proteinExistence type="predicted"/>
<keyword evidence="6" id="KW-1185">Reference proteome</keyword>
<dbReference type="GO" id="GO:0002098">
    <property type="term" value="P:tRNA wobble uridine modification"/>
    <property type="evidence" value="ECO:0007669"/>
    <property type="project" value="TreeGrafter"/>
</dbReference>
<dbReference type="CDD" id="cd02440">
    <property type="entry name" value="AdoMet_MTases"/>
    <property type="match status" value="1"/>
</dbReference>
<name>L1JQV4_GUITC</name>
<reference evidence="4 6" key="1">
    <citation type="journal article" date="2012" name="Nature">
        <title>Algal genomes reveal evolutionary mosaicism and the fate of nucleomorphs.</title>
        <authorList>
            <consortium name="DOE Joint Genome Institute"/>
            <person name="Curtis B.A."/>
            <person name="Tanifuji G."/>
            <person name="Burki F."/>
            <person name="Gruber A."/>
            <person name="Irimia M."/>
            <person name="Maruyama S."/>
            <person name="Arias M.C."/>
            <person name="Ball S.G."/>
            <person name="Gile G.H."/>
            <person name="Hirakawa Y."/>
            <person name="Hopkins J.F."/>
            <person name="Kuo A."/>
            <person name="Rensing S.A."/>
            <person name="Schmutz J."/>
            <person name="Symeonidi A."/>
            <person name="Elias M."/>
            <person name="Eveleigh R.J."/>
            <person name="Herman E.K."/>
            <person name="Klute M.J."/>
            <person name="Nakayama T."/>
            <person name="Obornik M."/>
            <person name="Reyes-Prieto A."/>
            <person name="Armbrust E.V."/>
            <person name="Aves S.J."/>
            <person name="Beiko R.G."/>
            <person name="Coutinho P."/>
            <person name="Dacks J.B."/>
            <person name="Durnford D.G."/>
            <person name="Fast N.M."/>
            <person name="Green B.R."/>
            <person name="Grisdale C.J."/>
            <person name="Hempel F."/>
            <person name="Henrissat B."/>
            <person name="Hoppner M.P."/>
            <person name="Ishida K."/>
            <person name="Kim E."/>
            <person name="Koreny L."/>
            <person name="Kroth P.G."/>
            <person name="Liu Y."/>
            <person name="Malik S.B."/>
            <person name="Maier U.G."/>
            <person name="McRose D."/>
            <person name="Mock T."/>
            <person name="Neilson J.A."/>
            <person name="Onodera N.T."/>
            <person name="Poole A.M."/>
            <person name="Pritham E.J."/>
            <person name="Richards T.A."/>
            <person name="Rocap G."/>
            <person name="Roy S.W."/>
            <person name="Sarai C."/>
            <person name="Schaack S."/>
            <person name="Shirato S."/>
            <person name="Slamovits C.H."/>
            <person name="Spencer D.F."/>
            <person name="Suzuki S."/>
            <person name="Worden A.Z."/>
            <person name="Zauner S."/>
            <person name="Barry K."/>
            <person name="Bell C."/>
            <person name="Bharti A.K."/>
            <person name="Crow J.A."/>
            <person name="Grimwood J."/>
            <person name="Kramer R."/>
            <person name="Lindquist E."/>
            <person name="Lucas S."/>
            <person name="Salamov A."/>
            <person name="McFadden G.I."/>
            <person name="Lane C.E."/>
            <person name="Keeling P.J."/>
            <person name="Gray M.W."/>
            <person name="Grigoriev I.V."/>
            <person name="Archibald J.M."/>
        </authorList>
    </citation>
    <scope>NUCLEOTIDE SEQUENCE</scope>
    <source>
        <strain evidence="4 6">CCMP2712</strain>
    </source>
</reference>
<evidence type="ECO:0000256" key="1">
    <source>
        <dbReference type="ARBA" id="ARBA00022603"/>
    </source>
</evidence>
<evidence type="ECO:0000313" key="6">
    <source>
        <dbReference type="Proteomes" id="UP000011087"/>
    </source>
</evidence>
<dbReference type="FunFam" id="3.40.50.150:FF:000195">
    <property type="entry name" value="Methyltransferase domain containing protein"/>
    <property type="match status" value="1"/>
</dbReference>
<dbReference type="GO" id="GO:0000049">
    <property type="term" value="F:tRNA binding"/>
    <property type="evidence" value="ECO:0007669"/>
    <property type="project" value="TreeGrafter"/>
</dbReference>
<dbReference type="EnsemblProtists" id="EKX50807">
    <property type="protein sequence ID" value="EKX50807"/>
    <property type="gene ID" value="GUITHDRAFT_157249"/>
</dbReference>
<dbReference type="InterPro" id="IPR013216">
    <property type="entry name" value="Methyltransf_11"/>
</dbReference>
<gene>
    <name evidence="4" type="ORF">GUITHDRAFT_157249</name>
</gene>
<dbReference type="RefSeq" id="XP_005837787.1">
    <property type="nucleotide sequence ID" value="XM_005837730.1"/>
</dbReference>
<dbReference type="OMA" id="VHEVYQQ"/>
<evidence type="ECO:0000256" key="2">
    <source>
        <dbReference type="ARBA" id="ARBA00022679"/>
    </source>
</evidence>
<dbReference type="Gene3D" id="3.40.50.150">
    <property type="entry name" value="Vaccinia Virus protein VP39"/>
    <property type="match status" value="1"/>
</dbReference>
<dbReference type="Proteomes" id="UP000011087">
    <property type="component" value="Unassembled WGS sequence"/>
</dbReference>
<dbReference type="GO" id="GO:0030488">
    <property type="term" value="P:tRNA methylation"/>
    <property type="evidence" value="ECO:0007669"/>
    <property type="project" value="TreeGrafter"/>
</dbReference>
<dbReference type="OrthoDB" id="271595at2759"/>
<dbReference type="PANTHER" id="PTHR13069">
    <property type="entry name" value="ALKYLATED DNA REPAIR PROTEIN ALKB HOMOLOG 8"/>
    <property type="match status" value="1"/>
</dbReference>
<dbReference type="STRING" id="905079.L1JQV4"/>
<organism evidence="4">
    <name type="scientific">Guillardia theta (strain CCMP2712)</name>
    <name type="common">Cryptophyte</name>
    <dbReference type="NCBI Taxonomy" id="905079"/>
    <lineage>
        <taxon>Eukaryota</taxon>
        <taxon>Cryptophyceae</taxon>
        <taxon>Pyrenomonadales</taxon>
        <taxon>Geminigeraceae</taxon>
        <taxon>Guillardia</taxon>
    </lineage>
</organism>
<dbReference type="GO" id="GO:0106335">
    <property type="term" value="F:tRNA (5-carboxymethyluridine(34)-5-O)-methyltransferase activity"/>
    <property type="evidence" value="ECO:0007669"/>
    <property type="project" value="TreeGrafter"/>
</dbReference>
<dbReference type="Pfam" id="PF08241">
    <property type="entry name" value="Methyltransf_11"/>
    <property type="match status" value="1"/>
</dbReference>
<reference evidence="5" key="3">
    <citation type="submission" date="2016-03" db="UniProtKB">
        <authorList>
            <consortium name="EnsemblProtists"/>
        </authorList>
    </citation>
    <scope>IDENTIFICATION</scope>
</reference>
<evidence type="ECO:0000313" key="5">
    <source>
        <dbReference type="EnsemblProtists" id="EKX50807"/>
    </source>
</evidence>
<sequence length="228" mass="25744">MEGLVPASGAFDADKFEDEHVHGVYDAIARHFSHTRYKPWPRVASFLQSLEDGALVADVGCGNGKYLQVNPKVLMMGSDRSRGLVECCQGMGHDVCLADNLMLPYRSDSFDAAISIAVIHHLSTEERRAAAVREILRILKRGGQALIYNWAMEQQGRRKGFTQQDNFIPWQLQDKFAGGTGQLVMVYNRYYHLFVEGESEKLMELAGGNEIVDSFYDHENWCVVIRKL</sequence>
<dbReference type="GO" id="GO:0005634">
    <property type="term" value="C:nucleus"/>
    <property type="evidence" value="ECO:0007669"/>
    <property type="project" value="TreeGrafter"/>
</dbReference>
<evidence type="ECO:0000259" key="3">
    <source>
        <dbReference type="Pfam" id="PF08241"/>
    </source>
</evidence>
<keyword evidence="1" id="KW-0489">Methyltransferase</keyword>
<keyword evidence="2" id="KW-0808">Transferase</keyword>
<dbReference type="HOGENOM" id="CLU_029501_2_0_1"/>
<dbReference type="GeneID" id="17307462"/>
<evidence type="ECO:0000313" key="4">
    <source>
        <dbReference type="EMBL" id="EKX50807.1"/>
    </source>
</evidence>
<dbReference type="KEGG" id="gtt:GUITHDRAFT_157249"/>
<dbReference type="eggNOG" id="KOG1331">
    <property type="taxonomic scope" value="Eukaryota"/>
</dbReference>
<dbReference type="InterPro" id="IPR029063">
    <property type="entry name" value="SAM-dependent_MTases_sf"/>
</dbReference>